<organism evidence="7 8">
    <name type="scientific">Pseudohongiella acticola</name>
    <dbReference type="NCBI Taxonomy" id="1524254"/>
    <lineage>
        <taxon>Bacteria</taxon>
        <taxon>Pseudomonadati</taxon>
        <taxon>Pseudomonadota</taxon>
        <taxon>Gammaproteobacteria</taxon>
        <taxon>Pseudomonadales</taxon>
        <taxon>Pseudohongiellaceae</taxon>
        <taxon>Pseudohongiella</taxon>
    </lineage>
</organism>
<dbReference type="Gene3D" id="3.40.47.10">
    <property type="match status" value="1"/>
</dbReference>
<dbReference type="InterPro" id="IPR050091">
    <property type="entry name" value="PKS_NRPS_Biosynth_Enz"/>
</dbReference>
<dbReference type="GO" id="GO:0004312">
    <property type="term" value="F:fatty acid synthase activity"/>
    <property type="evidence" value="ECO:0007669"/>
    <property type="project" value="TreeGrafter"/>
</dbReference>
<dbReference type="SUPFAM" id="SSF52151">
    <property type="entry name" value="FabD/lysophospholipase-like"/>
    <property type="match status" value="1"/>
</dbReference>
<dbReference type="CDD" id="cd00833">
    <property type="entry name" value="PKS"/>
    <property type="match status" value="1"/>
</dbReference>
<dbReference type="OrthoDB" id="9778690at2"/>
<dbReference type="STRING" id="1524254.PHACT_03585"/>
<dbReference type="EMBL" id="MASR01000001">
    <property type="protein sequence ID" value="OFE12329.1"/>
    <property type="molecule type" value="Genomic_DNA"/>
</dbReference>
<dbReference type="Gene3D" id="3.30.70.3290">
    <property type="match status" value="1"/>
</dbReference>
<comment type="pathway">
    <text evidence="1">Lipid metabolism; fatty acid biosynthesis.</text>
</comment>
<dbReference type="Proteomes" id="UP000175669">
    <property type="component" value="Unassembled WGS sequence"/>
</dbReference>
<dbReference type="InterPro" id="IPR014030">
    <property type="entry name" value="Ketoacyl_synth_N"/>
</dbReference>
<accession>A0A1E8CIW3</accession>
<dbReference type="InterPro" id="IPR014031">
    <property type="entry name" value="Ketoacyl_synth_C"/>
</dbReference>
<keyword evidence="4" id="KW-0808">Transferase</keyword>
<dbReference type="PANTHER" id="PTHR43775:SF37">
    <property type="entry name" value="SI:DKEY-61P9.11"/>
    <property type="match status" value="1"/>
</dbReference>
<dbReference type="GO" id="GO:0071770">
    <property type="term" value="P:DIM/DIP cell wall layer assembly"/>
    <property type="evidence" value="ECO:0007669"/>
    <property type="project" value="TreeGrafter"/>
</dbReference>
<dbReference type="Pfam" id="PF00109">
    <property type="entry name" value="ketoacyl-synt"/>
    <property type="match status" value="1"/>
</dbReference>
<evidence type="ECO:0000256" key="3">
    <source>
        <dbReference type="ARBA" id="ARBA00022553"/>
    </source>
</evidence>
<feature type="domain" description="Ketosynthase family 3 (KS3)" evidence="6">
    <location>
        <begin position="46"/>
        <end position="472"/>
    </location>
</feature>
<evidence type="ECO:0000313" key="8">
    <source>
        <dbReference type="Proteomes" id="UP000175669"/>
    </source>
</evidence>
<dbReference type="GO" id="GO:0005737">
    <property type="term" value="C:cytoplasm"/>
    <property type="evidence" value="ECO:0007669"/>
    <property type="project" value="TreeGrafter"/>
</dbReference>
<dbReference type="SUPFAM" id="SSF55048">
    <property type="entry name" value="Probable ACP-binding domain of malonyl-CoA ACP transacylase"/>
    <property type="match status" value="1"/>
</dbReference>
<dbReference type="SMART" id="SM00825">
    <property type="entry name" value="PKS_KS"/>
    <property type="match status" value="1"/>
</dbReference>
<dbReference type="PROSITE" id="PS52004">
    <property type="entry name" value="KS3_2"/>
    <property type="match status" value="1"/>
</dbReference>
<dbReference type="Pfam" id="PF22621">
    <property type="entry name" value="CurL-like_PKS_C"/>
    <property type="match status" value="1"/>
</dbReference>
<protein>
    <recommendedName>
        <fullName evidence="6">Ketosynthase family 3 (KS3) domain-containing protein</fullName>
    </recommendedName>
</protein>
<dbReference type="GO" id="GO:0005886">
    <property type="term" value="C:plasma membrane"/>
    <property type="evidence" value="ECO:0007669"/>
    <property type="project" value="TreeGrafter"/>
</dbReference>
<keyword evidence="3" id="KW-0597">Phosphoprotein</keyword>
<dbReference type="PROSITE" id="PS00606">
    <property type="entry name" value="KS3_1"/>
    <property type="match status" value="1"/>
</dbReference>
<dbReference type="UniPathway" id="UPA00094"/>
<dbReference type="InterPro" id="IPR016036">
    <property type="entry name" value="Malonyl_transacylase_ACP-bd"/>
</dbReference>
<dbReference type="RefSeq" id="WP_070115952.1">
    <property type="nucleotide sequence ID" value="NZ_MASR01000001.1"/>
</dbReference>
<dbReference type="InterPro" id="IPR020841">
    <property type="entry name" value="PKS_Beta-ketoAc_synthase_dom"/>
</dbReference>
<comment type="function">
    <text evidence="5">Involved in production of the polyketide antibiotic thailandamide.</text>
</comment>
<proteinExistence type="predicted"/>
<evidence type="ECO:0000256" key="1">
    <source>
        <dbReference type="ARBA" id="ARBA00005194"/>
    </source>
</evidence>
<dbReference type="InterPro" id="IPR016039">
    <property type="entry name" value="Thiolase-like"/>
</dbReference>
<dbReference type="Pfam" id="PF00698">
    <property type="entry name" value="Acyl_transf_1"/>
    <property type="match status" value="1"/>
</dbReference>
<name>A0A1E8CIW3_9GAMM</name>
<reference evidence="8" key="1">
    <citation type="submission" date="2016-07" db="EMBL/GenBank/DDBJ databases">
        <authorList>
            <person name="Florea S."/>
            <person name="Webb J.S."/>
            <person name="Jaromczyk J."/>
            <person name="Schardl C.L."/>
        </authorList>
    </citation>
    <scope>NUCLEOTIDE SEQUENCE [LARGE SCALE GENOMIC DNA]</scope>
    <source>
        <strain evidence="8">KCTC 42131</strain>
    </source>
</reference>
<keyword evidence="8" id="KW-1185">Reference proteome</keyword>
<gene>
    <name evidence="7" type="ORF">PHACT_03585</name>
</gene>
<evidence type="ECO:0000256" key="5">
    <source>
        <dbReference type="ARBA" id="ARBA00054155"/>
    </source>
</evidence>
<dbReference type="Pfam" id="PF02801">
    <property type="entry name" value="Ketoacyl-synt_C"/>
    <property type="match status" value="1"/>
</dbReference>
<evidence type="ECO:0000313" key="7">
    <source>
        <dbReference type="EMBL" id="OFE12329.1"/>
    </source>
</evidence>
<evidence type="ECO:0000256" key="4">
    <source>
        <dbReference type="ARBA" id="ARBA00022679"/>
    </source>
</evidence>
<sequence length="1018" mass="109022">MTSNNTVDDEIIGKALAEIRRLKAENAELRAGAAAASPRQTTGAEPEPIAVIGFSCRTPGEGNTPEAFWKILEQGECTIGEIPSYRWPVDKYYDANPDAPGKMRCRYGSFLGPVENFDCRLFGISPVEASFMDPQQRLLLELAWEALEDANMNMEALKGSATGVFVGQSGFDFAAQHMREESLCEITPYVGTGCASSPAAGRISYTFDFKGPSYVVDTACSSSLVALHNACQSLRQGESTLALVGAANLILGPGMSINFDKVGMLCEDGIVKTFDKDAHGVVRAEGGGMVVLKRLDAALRDGDRIDGLILGSSISQDGASSSLMAPSGASQESVMRAALKAARIGADAVDVVEAHGTATALGDPTELNALLDVYCQSPRANPLLVGSVKTNFGHMEASAGIVGFIKLLLALRHEYLPRHLNYTEGHPDIDWSSQAIEVCAQGRSWQRGERRRVAGLSGFGFSGTNAHVILAEAPDVSTAGEIKATPATASERQAMPDRRQLLLMSAASPASLQGSAKALADWMETHPDLSLAQVCHTWATRRKRHVNRLALVSDDREQVVERLRRFAEAGKVRGGASGTVHSRSGRLAVAMVCGGHGAQYHGMSASLYQDEPVFREAFDRAVVIANQYCDGDLRALLHESVIPEKDKKTRTGVLAGASVTGELSQTLQAQLAIFCVQYGLAQQWIAWGVMPKALLGHSLGEYTAACLADVFSLQDAVKLIAERARLMEAHTPQGAMLTAFHDESAVKSIVADFADADIAAVNGPGIVLVSGTAASINDIARLIDEAGGRTSNVPIDRAFHSPLVDSVLPHFRKVLETVKFSTAKIPLISNLNGAVAGAEITTVDYWLRHSREPVQFMMGMQTLHAGKYDAFIDLSPEPVMMGLDLCYQEIREKAGSRSVWVPSIRQGANDQQRMLESLGKLYCLGLNPGREVPAQMPARLPTYRFDRQRCWSAAAERGQQVSVVGPRSAADPLADLAPGTGVTSTPGAGNDAGIHRVMLEHMAVVDQYLALTEGNKPG</sequence>
<dbReference type="SUPFAM" id="SSF53901">
    <property type="entry name" value="Thiolase-like"/>
    <property type="match status" value="1"/>
</dbReference>
<dbReference type="Gene3D" id="3.40.366.10">
    <property type="entry name" value="Malonyl-Coenzyme A Acyl Carrier Protein, domain 2"/>
    <property type="match status" value="1"/>
</dbReference>
<dbReference type="GO" id="GO:0006633">
    <property type="term" value="P:fatty acid biosynthetic process"/>
    <property type="evidence" value="ECO:0007669"/>
    <property type="project" value="UniProtKB-UniPathway"/>
</dbReference>
<dbReference type="InterPro" id="IPR016035">
    <property type="entry name" value="Acyl_Trfase/lysoPLipase"/>
</dbReference>
<dbReference type="SMART" id="SM00827">
    <property type="entry name" value="PKS_AT"/>
    <property type="match status" value="1"/>
</dbReference>
<dbReference type="FunFam" id="3.40.47.10:FF:000019">
    <property type="entry name" value="Polyketide synthase type I"/>
    <property type="match status" value="1"/>
</dbReference>
<dbReference type="InterPro" id="IPR014043">
    <property type="entry name" value="Acyl_transferase_dom"/>
</dbReference>
<keyword evidence="2" id="KW-0596">Phosphopantetheine</keyword>
<evidence type="ECO:0000259" key="6">
    <source>
        <dbReference type="PROSITE" id="PS52004"/>
    </source>
</evidence>
<evidence type="ECO:0000256" key="2">
    <source>
        <dbReference type="ARBA" id="ARBA00022450"/>
    </source>
</evidence>
<dbReference type="AlphaFoldDB" id="A0A1E8CIW3"/>
<comment type="caution">
    <text evidence="7">The sequence shown here is derived from an EMBL/GenBank/DDBJ whole genome shotgun (WGS) entry which is preliminary data.</text>
</comment>
<dbReference type="GO" id="GO:0004315">
    <property type="term" value="F:3-oxoacyl-[acyl-carrier-protein] synthase activity"/>
    <property type="evidence" value="ECO:0007669"/>
    <property type="project" value="InterPro"/>
</dbReference>
<dbReference type="InterPro" id="IPR001227">
    <property type="entry name" value="Ac_transferase_dom_sf"/>
</dbReference>
<dbReference type="InterPro" id="IPR018201">
    <property type="entry name" value="Ketoacyl_synth_AS"/>
</dbReference>
<dbReference type="PANTHER" id="PTHR43775">
    <property type="entry name" value="FATTY ACID SYNTHASE"/>
    <property type="match status" value="1"/>
</dbReference>